<evidence type="ECO:0000259" key="6">
    <source>
        <dbReference type="PROSITE" id="PS50893"/>
    </source>
</evidence>
<sequence>MKKRPLLDIRGLTRDYVGNALFSRPHVNRALDDLTMTVDAGTIHGIVGESGCGKSTLARIVMGLDRPTSGEVIFDGDAVFRLNDKELKRKRRDFQMVFQDPFGSLNPRHTVGRIVAEPLHVLDVRPGRAETRDKVAAMLESVGLTAAHAERHPHEFSGGQRQRIAIARALITEPKLVVADEAVSALDLSVQAQVLNLLMELREKRGVTFLFITHNLAVVDAVADMVGVMYRGRMVETGPAQEVFASPLHPYTQVLAAAEPSIEKFGRPASQQKPIAAIADIGVGCSFRNRCPIAAARCAVEQPALRTLSPGRQTACHRAEDLLPSTQPAKARRI</sequence>
<dbReference type="PROSITE" id="PS50893">
    <property type="entry name" value="ABC_TRANSPORTER_2"/>
    <property type="match status" value="1"/>
</dbReference>
<protein>
    <submittedName>
        <fullName evidence="7">Peptide/nickel transport system ATP-binding protein</fullName>
    </submittedName>
</protein>
<dbReference type="InterPro" id="IPR003439">
    <property type="entry name" value="ABC_transporter-like_ATP-bd"/>
</dbReference>
<dbReference type="Pfam" id="PF00005">
    <property type="entry name" value="ABC_tran"/>
    <property type="match status" value="1"/>
</dbReference>
<comment type="subcellular location">
    <subcellularLocation>
        <location evidence="1">Cell inner membrane</location>
        <topology evidence="1">Peripheral membrane protein</topology>
    </subcellularLocation>
</comment>
<organism evidence="7 8">
    <name type="scientific">Rhizobium herbae</name>
    <dbReference type="NCBI Taxonomy" id="508661"/>
    <lineage>
        <taxon>Bacteria</taxon>
        <taxon>Pseudomonadati</taxon>
        <taxon>Pseudomonadota</taxon>
        <taxon>Alphaproteobacteria</taxon>
        <taxon>Hyphomicrobiales</taxon>
        <taxon>Rhizobiaceae</taxon>
        <taxon>Rhizobium/Agrobacterium group</taxon>
        <taxon>Rhizobium</taxon>
    </lineage>
</organism>
<dbReference type="PROSITE" id="PS00211">
    <property type="entry name" value="ABC_TRANSPORTER_1"/>
    <property type="match status" value="1"/>
</dbReference>
<dbReference type="NCBIfam" id="TIGR01727">
    <property type="entry name" value="oligo_HPY"/>
    <property type="match status" value="1"/>
</dbReference>
<name>A0ABS4ER36_9HYPH</name>
<dbReference type="InterPro" id="IPR013563">
    <property type="entry name" value="Oligopep_ABC_C"/>
</dbReference>
<dbReference type="Proteomes" id="UP000823786">
    <property type="component" value="Unassembled WGS sequence"/>
</dbReference>
<evidence type="ECO:0000313" key="7">
    <source>
        <dbReference type="EMBL" id="MBP1860411.1"/>
    </source>
</evidence>
<evidence type="ECO:0000256" key="2">
    <source>
        <dbReference type="ARBA" id="ARBA00005417"/>
    </source>
</evidence>
<dbReference type="InterPro" id="IPR027417">
    <property type="entry name" value="P-loop_NTPase"/>
</dbReference>
<dbReference type="EMBL" id="JAGGJV010000007">
    <property type="protein sequence ID" value="MBP1860411.1"/>
    <property type="molecule type" value="Genomic_DNA"/>
</dbReference>
<dbReference type="PANTHER" id="PTHR43776:SF7">
    <property type="entry name" value="D,D-DIPEPTIDE TRANSPORT ATP-BINDING PROTEIN DDPF-RELATED"/>
    <property type="match status" value="1"/>
</dbReference>
<dbReference type="InterPro" id="IPR017871">
    <property type="entry name" value="ABC_transporter-like_CS"/>
</dbReference>
<comment type="similarity">
    <text evidence="2">Belongs to the ABC transporter superfamily.</text>
</comment>
<reference evidence="7 8" key="1">
    <citation type="submission" date="2021-03" db="EMBL/GenBank/DDBJ databases">
        <title>Genomic Encyclopedia of Type Strains, Phase IV (KMG-IV): sequencing the most valuable type-strain genomes for metagenomic binning, comparative biology and taxonomic classification.</title>
        <authorList>
            <person name="Goeker M."/>
        </authorList>
    </citation>
    <scope>NUCLEOTIDE SEQUENCE [LARGE SCALE GENOMIC DNA]</scope>
    <source>
        <strain evidence="7 8">DSM 26427</strain>
    </source>
</reference>
<keyword evidence="8" id="KW-1185">Reference proteome</keyword>
<dbReference type="SMART" id="SM00382">
    <property type="entry name" value="AAA"/>
    <property type="match status" value="1"/>
</dbReference>
<dbReference type="InterPro" id="IPR003593">
    <property type="entry name" value="AAA+_ATPase"/>
</dbReference>
<evidence type="ECO:0000256" key="4">
    <source>
        <dbReference type="ARBA" id="ARBA00022741"/>
    </source>
</evidence>
<proteinExistence type="inferred from homology"/>
<evidence type="ECO:0000256" key="5">
    <source>
        <dbReference type="ARBA" id="ARBA00022840"/>
    </source>
</evidence>
<feature type="domain" description="ABC transporter" evidence="6">
    <location>
        <begin position="7"/>
        <end position="256"/>
    </location>
</feature>
<dbReference type="Pfam" id="PF08352">
    <property type="entry name" value="oligo_HPY"/>
    <property type="match status" value="1"/>
</dbReference>
<evidence type="ECO:0000256" key="3">
    <source>
        <dbReference type="ARBA" id="ARBA00022448"/>
    </source>
</evidence>
<dbReference type="PANTHER" id="PTHR43776">
    <property type="entry name" value="TRANSPORT ATP-BINDING PROTEIN"/>
    <property type="match status" value="1"/>
</dbReference>
<gene>
    <name evidence="7" type="ORF">J2Z75_003932</name>
</gene>
<evidence type="ECO:0000256" key="1">
    <source>
        <dbReference type="ARBA" id="ARBA00004417"/>
    </source>
</evidence>
<evidence type="ECO:0000313" key="8">
    <source>
        <dbReference type="Proteomes" id="UP000823786"/>
    </source>
</evidence>
<dbReference type="SUPFAM" id="SSF52540">
    <property type="entry name" value="P-loop containing nucleoside triphosphate hydrolases"/>
    <property type="match status" value="1"/>
</dbReference>
<keyword evidence="3" id="KW-0813">Transport</keyword>
<keyword evidence="5 7" id="KW-0067">ATP-binding</keyword>
<comment type="caution">
    <text evidence="7">The sequence shown here is derived from an EMBL/GenBank/DDBJ whole genome shotgun (WGS) entry which is preliminary data.</text>
</comment>
<dbReference type="Gene3D" id="3.40.50.300">
    <property type="entry name" value="P-loop containing nucleotide triphosphate hydrolases"/>
    <property type="match status" value="1"/>
</dbReference>
<dbReference type="GO" id="GO:0005524">
    <property type="term" value="F:ATP binding"/>
    <property type="evidence" value="ECO:0007669"/>
    <property type="project" value="UniProtKB-KW"/>
</dbReference>
<dbReference type="CDD" id="cd03257">
    <property type="entry name" value="ABC_NikE_OppD_transporters"/>
    <property type="match status" value="1"/>
</dbReference>
<accession>A0ABS4ER36</accession>
<dbReference type="InterPro" id="IPR050319">
    <property type="entry name" value="ABC_transp_ATP-bind"/>
</dbReference>
<dbReference type="RefSeq" id="WP_209854414.1">
    <property type="nucleotide sequence ID" value="NZ_JAGGJV010000007.1"/>
</dbReference>
<keyword evidence="4" id="KW-0547">Nucleotide-binding</keyword>